<gene>
    <name evidence="2" type="ORF">FKR81_22520</name>
</gene>
<dbReference type="EMBL" id="VOBR01000014">
    <property type="protein sequence ID" value="TWP50006.1"/>
    <property type="molecule type" value="Genomic_DNA"/>
</dbReference>
<reference evidence="2 3" key="1">
    <citation type="submission" date="2019-07" db="EMBL/GenBank/DDBJ databases">
        <title>Lentzea xizangensis sp. nov., isolated from Qinghai-Tibetan Plateau Soils.</title>
        <authorList>
            <person name="Huang J."/>
        </authorList>
    </citation>
    <scope>NUCLEOTIDE SEQUENCE [LARGE SCALE GENOMIC DNA]</scope>
    <source>
        <strain evidence="2 3">FXJ1.1311</strain>
    </source>
</reference>
<keyword evidence="3" id="KW-1185">Reference proteome</keyword>
<dbReference type="RefSeq" id="WP_146354106.1">
    <property type="nucleotide sequence ID" value="NZ_VOBR01000014.1"/>
</dbReference>
<organism evidence="2 3">
    <name type="scientific">Lentzea tibetensis</name>
    <dbReference type="NCBI Taxonomy" id="2591470"/>
    <lineage>
        <taxon>Bacteria</taxon>
        <taxon>Bacillati</taxon>
        <taxon>Actinomycetota</taxon>
        <taxon>Actinomycetes</taxon>
        <taxon>Pseudonocardiales</taxon>
        <taxon>Pseudonocardiaceae</taxon>
        <taxon>Lentzea</taxon>
    </lineage>
</organism>
<feature type="transmembrane region" description="Helical" evidence="1">
    <location>
        <begin position="57"/>
        <end position="77"/>
    </location>
</feature>
<feature type="transmembrane region" description="Helical" evidence="1">
    <location>
        <begin position="18"/>
        <end position="37"/>
    </location>
</feature>
<feature type="transmembrane region" description="Helical" evidence="1">
    <location>
        <begin position="112"/>
        <end position="135"/>
    </location>
</feature>
<feature type="transmembrane region" description="Helical" evidence="1">
    <location>
        <begin position="142"/>
        <end position="160"/>
    </location>
</feature>
<feature type="transmembrane region" description="Helical" evidence="1">
    <location>
        <begin position="84"/>
        <end position="100"/>
    </location>
</feature>
<dbReference type="Proteomes" id="UP000316639">
    <property type="component" value="Unassembled WGS sequence"/>
</dbReference>
<keyword evidence="1" id="KW-0472">Membrane</keyword>
<evidence type="ECO:0000313" key="2">
    <source>
        <dbReference type="EMBL" id="TWP50006.1"/>
    </source>
</evidence>
<name>A0A563ER20_9PSEU</name>
<comment type="caution">
    <text evidence="2">The sequence shown here is derived from an EMBL/GenBank/DDBJ whole genome shotgun (WGS) entry which is preliminary data.</text>
</comment>
<dbReference type="AlphaFoldDB" id="A0A563ER20"/>
<sequence>MEVEAAGEGSLEDPPRGVVWLAVAFGFAGVLVGGFVFEPVDRLLDALYCTPSGCYSLPLALSGWALAALPMAACLVVPRYAVHLCVFLVSFFSVYFWTAAPDHPWREEVWPLPLSYFLVLLLFAPASWGFSWLFTHSRTARLAIAGACHWVLLAALIIWLA</sequence>
<dbReference type="OrthoDB" id="3708602at2"/>
<protein>
    <submittedName>
        <fullName evidence="2">Uncharacterized protein</fullName>
    </submittedName>
</protein>
<proteinExistence type="predicted"/>
<keyword evidence="1" id="KW-0812">Transmembrane</keyword>
<accession>A0A563ER20</accession>
<keyword evidence="1" id="KW-1133">Transmembrane helix</keyword>
<evidence type="ECO:0000313" key="3">
    <source>
        <dbReference type="Proteomes" id="UP000316639"/>
    </source>
</evidence>
<evidence type="ECO:0000256" key="1">
    <source>
        <dbReference type="SAM" id="Phobius"/>
    </source>
</evidence>